<dbReference type="VEuPathDB" id="FungiDB:VP01_1999g9"/>
<feature type="compositionally biased region" description="Polar residues" evidence="1">
    <location>
        <begin position="642"/>
        <end position="673"/>
    </location>
</feature>
<evidence type="ECO:0000313" key="2">
    <source>
        <dbReference type="EMBL" id="KNZ58119.1"/>
    </source>
</evidence>
<feature type="region of interest" description="Disordered" evidence="1">
    <location>
        <begin position="600"/>
        <end position="621"/>
    </location>
</feature>
<feature type="region of interest" description="Disordered" evidence="1">
    <location>
        <begin position="465"/>
        <end position="487"/>
    </location>
</feature>
<dbReference type="EMBL" id="LAVV01006835">
    <property type="protein sequence ID" value="KNZ58119.1"/>
    <property type="molecule type" value="Genomic_DNA"/>
</dbReference>
<feature type="region of interest" description="Disordered" evidence="1">
    <location>
        <begin position="355"/>
        <end position="435"/>
    </location>
</feature>
<feature type="region of interest" description="Disordered" evidence="1">
    <location>
        <begin position="315"/>
        <end position="335"/>
    </location>
</feature>
<feature type="compositionally biased region" description="Polar residues" evidence="1">
    <location>
        <begin position="475"/>
        <end position="487"/>
    </location>
</feature>
<feature type="compositionally biased region" description="Polar residues" evidence="1">
    <location>
        <begin position="272"/>
        <end position="282"/>
    </location>
</feature>
<evidence type="ECO:0000313" key="3">
    <source>
        <dbReference type="Proteomes" id="UP000037035"/>
    </source>
</evidence>
<reference evidence="2 3" key="1">
    <citation type="submission" date="2015-08" db="EMBL/GenBank/DDBJ databases">
        <title>Next Generation Sequencing and Analysis of the Genome of Puccinia sorghi L Schw, the Causal Agent of Maize Common Rust.</title>
        <authorList>
            <person name="Rochi L."/>
            <person name="Burguener G."/>
            <person name="Darino M."/>
            <person name="Turjanski A."/>
            <person name="Kreff E."/>
            <person name="Dieguez M.J."/>
            <person name="Sacco F."/>
        </authorList>
    </citation>
    <scope>NUCLEOTIDE SEQUENCE [LARGE SCALE GENOMIC DNA]</scope>
    <source>
        <strain evidence="2 3">RO10H11247</strain>
    </source>
</reference>
<feature type="region of interest" description="Disordered" evidence="1">
    <location>
        <begin position="639"/>
        <end position="759"/>
    </location>
</feature>
<feature type="compositionally biased region" description="Basic and acidic residues" evidence="1">
    <location>
        <begin position="248"/>
        <end position="266"/>
    </location>
</feature>
<name>A0A0L6VBM7_9BASI</name>
<feature type="compositionally biased region" description="Gly residues" evidence="1">
    <location>
        <begin position="709"/>
        <end position="719"/>
    </location>
</feature>
<comment type="caution">
    <text evidence="2">The sequence shown here is derived from an EMBL/GenBank/DDBJ whole genome shotgun (WGS) entry which is preliminary data.</text>
</comment>
<organism evidence="2 3">
    <name type="scientific">Puccinia sorghi</name>
    <dbReference type="NCBI Taxonomy" id="27349"/>
    <lineage>
        <taxon>Eukaryota</taxon>
        <taxon>Fungi</taxon>
        <taxon>Dikarya</taxon>
        <taxon>Basidiomycota</taxon>
        <taxon>Pucciniomycotina</taxon>
        <taxon>Pucciniomycetes</taxon>
        <taxon>Pucciniales</taxon>
        <taxon>Pucciniaceae</taxon>
        <taxon>Puccinia</taxon>
    </lineage>
</organism>
<dbReference type="OrthoDB" id="2501730at2759"/>
<proteinExistence type="predicted"/>
<feature type="region of interest" description="Disordered" evidence="1">
    <location>
        <begin position="117"/>
        <end position="188"/>
    </location>
</feature>
<dbReference type="Proteomes" id="UP000037035">
    <property type="component" value="Unassembled WGS sequence"/>
</dbReference>
<feature type="region of interest" description="Disordered" evidence="1">
    <location>
        <begin position="49"/>
        <end position="71"/>
    </location>
</feature>
<evidence type="ECO:0000256" key="1">
    <source>
        <dbReference type="SAM" id="MobiDB-lite"/>
    </source>
</evidence>
<feature type="compositionally biased region" description="Polar residues" evidence="1">
    <location>
        <begin position="117"/>
        <end position="128"/>
    </location>
</feature>
<feature type="compositionally biased region" description="Basic and acidic residues" evidence="1">
    <location>
        <begin position="323"/>
        <end position="333"/>
    </location>
</feature>
<feature type="compositionally biased region" description="Low complexity" evidence="1">
    <location>
        <begin position="367"/>
        <end position="389"/>
    </location>
</feature>
<dbReference type="AlphaFoldDB" id="A0A0L6VBM7"/>
<accession>A0A0L6VBM7</accession>
<protein>
    <submittedName>
        <fullName evidence="2">Uncharacterized protein</fullName>
    </submittedName>
</protein>
<feature type="compositionally biased region" description="Pro residues" evidence="1">
    <location>
        <begin position="606"/>
        <end position="615"/>
    </location>
</feature>
<keyword evidence="3" id="KW-1185">Reference proteome</keyword>
<sequence>MTRAENMDNFDEDHPINASGSPIQEDAFAYRTIGPAIVLRSYQPKDSFLRDTASTGRTTPERSPEDFEKPGLSPFLYCSDTIYPELTVPPPGTTLLDSDEIVESHICHAADGLTQPSSFGITNSHQHSSPPPAYRPRSFEIPEVGPDASIEAPAALSGRPATPPQVDEALAADQGSESAALDNTSDSLGYSQLDLTSDMRANYPTSDVDASLTLPTLPLTLEQVDVAGCSLMENQCGDLISFADGDDLGEKRMSKDSPEFALKRDGPPPSEFSLSDTLNVPASSHAKESEPPSTPSANRTEMNLVELAEIKQVESADSCAIDSSHEAGPRVEDEVAQEGLVTSAILRESMSEPCVVELSHEAETDQSSPVISSEPVESANNISPSPASSDSHHSAPVQKDLSIVTGLNPGPSPTIPTKPDNTPIADGDESTQPLEISQTEMDPVEHDPVHLLQTGRNSATVTFPSSGPAEAHGVSNRSLNPTNRLSSSSEIVDPLLRTNNFSDEFPRDMTRQATADESQGLVIENIKTSEFIPTKGRTLRARSISVFFRATNTKKTPAHAPSTAEIPLADEENRSFGMKTLPTRKSFSMLKRKSALFSINRSPHNEPLPPIPPIPGAFGSHASKDLQVRDVSHSDKLKIFESVQSKTSTPTVEKSNIHTPSSPQNQELRSEQSYPAAATIPSTADSKEDKSGRKFTISLAKRYFKGDGGRGGSSTGGGQPAETPEGPFAPVIGGIGYSPSAHRPNTLKKRRTLSSHAPSPVLKDLRLAGLLSKFLGRKNHTDEIFQDA</sequence>
<feature type="region of interest" description="Disordered" evidence="1">
    <location>
        <begin position="242"/>
        <end position="300"/>
    </location>
</feature>
<feature type="compositionally biased region" description="Basic and acidic residues" evidence="1">
    <location>
        <begin position="59"/>
        <end position="69"/>
    </location>
</feature>
<gene>
    <name evidence="2" type="ORF">VP01_1999g9</name>
</gene>
<feature type="compositionally biased region" description="Polar residues" evidence="1">
    <location>
        <begin position="175"/>
        <end position="188"/>
    </location>
</feature>
<feature type="region of interest" description="Disordered" evidence="1">
    <location>
        <begin position="1"/>
        <end position="21"/>
    </location>
</feature>